<feature type="transmembrane region" description="Helical" evidence="1">
    <location>
        <begin position="146"/>
        <end position="167"/>
    </location>
</feature>
<dbReference type="STRING" id="414703.SAMN04488125_101116"/>
<evidence type="ECO:0008006" key="4">
    <source>
        <dbReference type="Google" id="ProtNLM"/>
    </source>
</evidence>
<proteinExistence type="predicted"/>
<evidence type="ECO:0000313" key="2">
    <source>
        <dbReference type="EMBL" id="SFK28946.1"/>
    </source>
</evidence>
<organism evidence="2 3">
    <name type="scientific">Methylorubrum salsuginis</name>
    <dbReference type="NCBI Taxonomy" id="414703"/>
    <lineage>
        <taxon>Bacteria</taxon>
        <taxon>Pseudomonadati</taxon>
        <taxon>Pseudomonadota</taxon>
        <taxon>Alphaproteobacteria</taxon>
        <taxon>Hyphomicrobiales</taxon>
        <taxon>Methylobacteriaceae</taxon>
        <taxon>Methylorubrum</taxon>
    </lineage>
</organism>
<dbReference type="EMBL" id="FOSV01000001">
    <property type="protein sequence ID" value="SFK28946.1"/>
    <property type="molecule type" value="Genomic_DNA"/>
</dbReference>
<keyword evidence="1" id="KW-0812">Transmembrane</keyword>
<gene>
    <name evidence="2" type="ORF">SAMN04488125_101116</name>
</gene>
<keyword evidence="1" id="KW-0472">Membrane</keyword>
<name>A0A1I3YCM7_9HYPH</name>
<dbReference type="AlphaFoldDB" id="A0A1I3YCM7"/>
<reference evidence="3" key="1">
    <citation type="submission" date="2016-10" db="EMBL/GenBank/DDBJ databases">
        <authorList>
            <person name="Varghese N."/>
            <person name="Submissions S."/>
        </authorList>
    </citation>
    <scope>NUCLEOTIDE SEQUENCE [LARGE SCALE GENOMIC DNA]</scope>
    <source>
        <strain evidence="3">CGMCC 1.6474</strain>
    </source>
</reference>
<dbReference type="Proteomes" id="UP000198804">
    <property type="component" value="Unassembled WGS sequence"/>
</dbReference>
<sequence>MSAHGYDAATAGRHLVLGWRWPRAAMREAAGIDEGGRLCLVLLSTAFVVLTDPSENGFVRLVAAKAVNTGTSAVTLGQIALLGAASLLLALVFYVLMAGALWLLTRRGAAEPPFAVLRSVVAVASWVSTAPVVVATLIGSVTGLDLAGAILFLGLCTVYTALCLSEATGLDARAATRRTFGSVILATVASGIAAVGGIGFYKALIPDEATTIVGKKAP</sequence>
<feature type="transmembrane region" description="Helical" evidence="1">
    <location>
        <begin position="116"/>
        <end position="140"/>
    </location>
</feature>
<keyword evidence="3" id="KW-1185">Reference proteome</keyword>
<dbReference type="RefSeq" id="WP_091940920.1">
    <property type="nucleotide sequence ID" value="NZ_FOSV01000001.1"/>
</dbReference>
<keyword evidence="1" id="KW-1133">Transmembrane helix</keyword>
<feature type="transmembrane region" description="Helical" evidence="1">
    <location>
        <begin position="79"/>
        <end position="104"/>
    </location>
</feature>
<evidence type="ECO:0000313" key="3">
    <source>
        <dbReference type="Proteomes" id="UP000198804"/>
    </source>
</evidence>
<feature type="transmembrane region" description="Helical" evidence="1">
    <location>
        <begin position="179"/>
        <end position="201"/>
    </location>
</feature>
<evidence type="ECO:0000256" key="1">
    <source>
        <dbReference type="SAM" id="Phobius"/>
    </source>
</evidence>
<accession>A0A1I3YCM7</accession>
<protein>
    <recommendedName>
        <fullName evidence="4">Yip1 domain-containing protein</fullName>
    </recommendedName>
</protein>